<dbReference type="OrthoDB" id="384877at2759"/>
<dbReference type="Proteomes" id="UP000515150">
    <property type="component" value="Chromosome 9"/>
</dbReference>
<dbReference type="GeneID" id="114861366"/>
<keyword evidence="1" id="KW-0812">Transmembrane</keyword>
<dbReference type="RefSeq" id="XP_040928073.1">
    <property type="nucleotide sequence ID" value="XM_041072139.2"/>
</dbReference>
<name>A0A8M1HHW5_BETSP</name>
<proteinExistence type="predicted"/>
<organism evidence="2 3">
    <name type="scientific">Betta splendens</name>
    <name type="common">Siamese fighting fish</name>
    <dbReference type="NCBI Taxonomy" id="158456"/>
    <lineage>
        <taxon>Eukaryota</taxon>
        <taxon>Metazoa</taxon>
        <taxon>Chordata</taxon>
        <taxon>Craniata</taxon>
        <taxon>Vertebrata</taxon>
        <taxon>Euteleostomi</taxon>
        <taxon>Actinopterygii</taxon>
        <taxon>Neopterygii</taxon>
        <taxon>Teleostei</taxon>
        <taxon>Neoteleostei</taxon>
        <taxon>Acanthomorphata</taxon>
        <taxon>Anabantaria</taxon>
        <taxon>Anabantiformes</taxon>
        <taxon>Anabantoidei</taxon>
        <taxon>Osphronemidae</taxon>
        <taxon>Betta</taxon>
    </lineage>
</organism>
<dbReference type="GO" id="GO:0007399">
    <property type="term" value="P:nervous system development"/>
    <property type="evidence" value="ECO:0007669"/>
    <property type="project" value="UniProtKB-ARBA"/>
</dbReference>
<dbReference type="PANTHER" id="PTHR22625">
    <property type="entry name" value="PLEXIN"/>
    <property type="match status" value="1"/>
</dbReference>
<dbReference type="AlphaFoldDB" id="A0A8M1HHW5"/>
<protein>
    <submittedName>
        <fullName evidence="3 4">Uncharacterized protein LOC114861366 isoform X1</fullName>
    </submittedName>
</protein>
<dbReference type="GO" id="GO:0030334">
    <property type="term" value="P:regulation of cell migration"/>
    <property type="evidence" value="ECO:0007669"/>
    <property type="project" value="TreeGrafter"/>
</dbReference>
<keyword evidence="1" id="KW-1133">Transmembrane helix</keyword>
<dbReference type="InterPro" id="IPR031148">
    <property type="entry name" value="Plexin"/>
</dbReference>
<dbReference type="InterPro" id="IPR014756">
    <property type="entry name" value="Ig_E-set"/>
</dbReference>
<dbReference type="KEGG" id="bspl:114861366"/>
<dbReference type="GO" id="GO:0050772">
    <property type="term" value="P:positive regulation of axonogenesis"/>
    <property type="evidence" value="ECO:0007669"/>
    <property type="project" value="TreeGrafter"/>
</dbReference>
<dbReference type="Gene3D" id="2.60.40.10">
    <property type="entry name" value="Immunoglobulins"/>
    <property type="match status" value="1"/>
</dbReference>
<reference evidence="3 4" key="1">
    <citation type="submission" date="2025-04" db="UniProtKB">
        <authorList>
            <consortium name="RefSeq"/>
        </authorList>
    </citation>
    <scope>IDENTIFICATION</scope>
</reference>
<evidence type="ECO:0000313" key="4">
    <source>
        <dbReference type="RefSeq" id="XP_055367382.1"/>
    </source>
</evidence>
<evidence type="ECO:0000256" key="1">
    <source>
        <dbReference type="SAM" id="Phobius"/>
    </source>
</evidence>
<evidence type="ECO:0000313" key="2">
    <source>
        <dbReference type="Proteomes" id="UP000515150"/>
    </source>
</evidence>
<dbReference type="GO" id="GO:0005886">
    <property type="term" value="C:plasma membrane"/>
    <property type="evidence" value="ECO:0007669"/>
    <property type="project" value="TreeGrafter"/>
</dbReference>
<keyword evidence="1" id="KW-0472">Membrane</keyword>
<accession>A0A8M1HHW5</accession>
<dbReference type="CDD" id="cd00102">
    <property type="entry name" value="IPT"/>
    <property type="match status" value="1"/>
</dbReference>
<dbReference type="GO" id="GO:0008360">
    <property type="term" value="P:regulation of cell shape"/>
    <property type="evidence" value="ECO:0007669"/>
    <property type="project" value="TreeGrafter"/>
</dbReference>
<keyword evidence="2" id="KW-1185">Reference proteome</keyword>
<gene>
    <name evidence="3 4" type="primary">LOC114861366</name>
</gene>
<feature type="transmembrane region" description="Helical" evidence="1">
    <location>
        <begin position="283"/>
        <end position="302"/>
    </location>
</feature>
<dbReference type="RefSeq" id="XP_055367382.1">
    <property type="nucleotide sequence ID" value="XM_055511407.1"/>
</dbReference>
<dbReference type="GO" id="GO:0002116">
    <property type="term" value="C:semaphorin receptor complex"/>
    <property type="evidence" value="ECO:0007669"/>
    <property type="project" value="TreeGrafter"/>
</dbReference>
<dbReference type="InterPro" id="IPR013783">
    <property type="entry name" value="Ig-like_fold"/>
</dbReference>
<evidence type="ECO:0000313" key="3">
    <source>
        <dbReference type="RefSeq" id="XP_040928073.1"/>
    </source>
</evidence>
<dbReference type="SUPFAM" id="SSF81296">
    <property type="entry name" value="E set domains"/>
    <property type="match status" value="1"/>
</dbReference>
<dbReference type="GO" id="GO:0017154">
    <property type="term" value="F:semaphorin receptor activity"/>
    <property type="evidence" value="ECO:0007669"/>
    <property type="project" value="InterPro"/>
</dbReference>
<sequence>MSFPPPEISSISPRVVSFYGRNHAVLSGYNLIDVTRVRIQRDTACAAQETPVWNNSGVNLTFHIPSTNYKGVVRVCVTLPDGSCHGNYRISYQSSPSCFRTEPNSTWFSGKRTITLVGSHLECVEGVIHSHNPQDVILPRSRNSGILTYETAAVKSTQQSFLSSVSLKVANETLVCYTSFKYHPDLEFITYKSLRTGYGVLITLEKKKDELEMTTAELSVWGINDGKQHPCTMISKEASHEAEFFICHIKNIPNIEFQELMIRYGDMTVRLGPLSLLHQVLHILRLLLILCVFVVLVTICQWQKKLSTEKKL</sequence>
<dbReference type="GO" id="GO:0007162">
    <property type="term" value="P:negative regulation of cell adhesion"/>
    <property type="evidence" value="ECO:0007669"/>
    <property type="project" value="TreeGrafter"/>
</dbReference>
<dbReference type="PANTHER" id="PTHR22625:SF4">
    <property type="entry name" value="PLEXIN-C1"/>
    <property type="match status" value="1"/>
</dbReference>